<dbReference type="InterPro" id="IPR015947">
    <property type="entry name" value="PUA-like_sf"/>
</dbReference>
<feature type="region of interest" description="Disordered" evidence="3">
    <location>
        <begin position="1"/>
        <end position="22"/>
    </location>
</feature>
<dbReference type="SMART" id="SM00466">
    <property type="entry name" value="SRA"/>
    <property type="match status" value="1"/>
</dbReference>
<feature type="compositionally biased region" description="Low complexity" evidence="3">
    <location>
        <begin position="204"/>
        <end position="219"/>
    </location>
</feature>
<dbReference type="Gene3D" id="2.30.280.10">
    <property type="entry name" value="SRA-YDG"/>
    <property type="match status" value="1"/>
</dbReference>
<feature type="region of interest" description="Disordered" evidence="3">
    <location>
        <begin position="237"/>
        <end position="269"/>
    </location>
</feature>
<keyword evidence="1 2" id="KW-0539">Nucleus</keyword>
<evidence type="ECO:0000256" key="3">
    <source>
        <dbReference type="SAM" id="MobiDB-lite"/>
    </source>
</evidence>
<dbReference type="PANTHER" id="PTHR14140">
    <property type="entry name" value="E3 UBIQUITIN-PROTEIN LIGASE UHRF-RELATED"/>
    <property type="match status" value="1"/>
</dbReference>
<comment type="caution">
    <text evidence="5">The sequence shown here is derived from an EMBL/GenBank/DDBJ whole genome shotgun (WGS) entry which is preliminary data.</text>
</comment>
<evidence type="ECO:0000259" key="4">
    <source>
        <dbReference type="PROSITE" id="PS51015"/>
    </source>
</evidence>
<feature type="compositionally biased region" description="Polar residues" evidence="3">
    <location>
        <begin position="1"/>
        <end position="20"/>
    </location>
</feature>
<dbReference type="Proteomes" id="UP001465976">
    <property type="component" value="Unassembled WGS sequence"/>
</dbReference>
<dbReference type="InterPro" id="IPR045134">
    <property type="entry name" value="UHRF1/2-like"/>
</dbReference>
<protein>
    <recommendedName>
        <fullName evidence="4">YDG domain-containing protein</fullName>
    </recommendedName>
</protein>
<gene>
    <name evidence="5" type="ORF">V5O48_008551</name>
</gene>
<evidence type="ECO:0000313" key="6">
    <source>
        <dbReference type="Proteomes" id="UP001465976"/>
    </source>
</evidence>
<dbReference type="SUPFAM" id="SSF88697">
    <property type="entry name" value="PUA domain-like"/>
    <property type="match status" value="1"/>
</dbReference>
<dbReference type="PROSITE" id="PS51015">
    <property type="entry name" value="YDG"/>
    <property type="match status" value="1"/>
</dbReference>
<accession>A0ABR3FE22</accession>
<dbReference type="PANTHER" id="PTHR14140:SF27">
    <property type="entry name" value="OS04G0289800 PROTEIN"/>
    <property type="match status" value="1"/>
</dbReference>
<dbReference type="InterPro" id="IPR036987">
    <property type="entry name" value="SRA-YDG_sf"/>
</dbReference>
<sequence length="297" mass="32854">MGSRSPTFKYQTPASMQTKPQARDYAYGHPKKYPIGTVFPDRKTLSDSMVHGPTQAGIHANTTHGAYSIVISGGYEDDEDHGSWFWYTGEGGRRNDGAGPQVKDQEWGDKGNRALNMSFHQRKPVRVIRGHVRDSPYGPPEGLRYDGLYLVREVKTMKGKSGFKVCKARFVRQPNQDPLPPPRWTVDQPVNENIDISEEDPAEADSGSESSESGSDSDIEVVSVSVQRPAPLVACTSSANNVRKRTRDELDDDDDVVRKPPKAPIVDTTCTLPKKSSLTGKKKLVMLPKITKNKSVN</sequence>
<evidence type="ECO:0000256" key="1">
    <source>
        <dbReference type="ARBA" id="ARBA00023242"/>
    </source>
</evidence>
<name>A0ABR3FE22_9AGAR</name>
<reference evidence="5 6" key="1">
    <citation type="submission" date="2024-02" db="EMBL/GenBank/DDBJ databases">
        <title>A draft genome for the cacao thread blight pathogen Marasmius crinis-equi.</title>
        <authorList>
            <person name="Cohen S.P."/>
            <person name="Baruah I.K."/>
            <person name="Amoako-Attah I."/>
            <person name="Bukari Y."/>
            <person name="Meinhardt L.W."/>
            <person name="Bailey B.A."/>
        </authorList>
    </citation>
    <scope>NUCLEOTIDE SEQUENCE [LARGE SCALE GENOMIC DNA]</scope>
    <source>
        <strain evidence="5 6">GH-76</strain>
    </source>
</reference>
<keyword evidence="6" id="KW-1185">Reference proteome</keyword>
<dbReference type="EMBL" id="JBAHYK010000509">
    <property type="protein sequence ID" value="KAL0573403.1"/>
    <property type="molecule type" value="Genomic_DNA"/>
</dbReference>
<evidence type="ECO:0000313" key="5">
    <source>
        <dbReference type="EMBL" id="KAL0573403.1"/>
    </source>
</evidence>
<evidence type="ECO:0000256" key="2">
    <source>
        <dbReference type="PROSITE-ProRule" id="PRU00358"/>
    </source>
</evidence>
<feature type="region of interest" description="Disordered" evidence="3">
    <location>
        <begin position="197"/>
        <end position="219"/>
    </location>
</feature>
<proteinExistence type="predicted"/>
<dbReference type="InterPro" id="IPR003105">
    <property type="entry name" value="SRA_YDG"/>
</dbReference>
<feature type="domain" description="YDG" evidence="4">
    <location>
        <begin position="28"/>
        <end position="172"/>
    </location>
</feature>
<comment type="subcellular location">
    <subcellularLocation>
        <location evidence="2">Nucleus</location>
    </subcellularLocation>
</comment>
<dbReference type="Pfam" id="PF02182">
    <property type="entry name" value="SAD_SRA"/>
    <property type="match status" value="1"/>
</dbReference>
<organism evidence="5 6">
    <name type="scientific">Marasmius crinis-equi</name>
    <dbReference type="NCBI Taxonomy" id="585013"/>
    <lineage>
        <taxon>Eukaryota</taxon>
        <taxon>Fungi</taxon>
        <taxon>Dikarya</taxon>
        <taxon>Basidiomycota</taxon>
        <taxon>Agaricomycotina</taxon>
        <taxon>Agaricomycetes</taxon>
        <taxon>Agaricomycetidae</taxon>
        <taxon>Agaricales</taxon>
        <taxon>Marasmiineae</taxon>
        <taxon>Marasmiaceae</taxon>
        <taxon>Marasmius</taxon>
    </lineage>
</organism>